<evidence type="ECO:0000313" key="2">
    <source>
        <dbReference type="Proteomes" id="UP000006867"/>
    </source>
</evidence>
<evidence type="ECO:0000313" key="1">
    <source>
        <dbReference type="EMBL" id="ADP34188.1"/>
    </source>
</evidence>
<reference evidence="1 2" key="1">
    <citation type="journal article" date="2011" name="Front. Microbiol.">
        <title>Genomic signatures of strain selection and enhancement in Bacillus atrophaeus var. globigii, a historical biowarfare simulant.</title>
        <authorList>
            <person name="Gibbons H.S."/>
            <person name="Broomall S.M."/>
            <person name="McNew L.A."/>
            <person name="Daligault H."/>
            <person name="Chapman C."/>
            <person name="Bruce D."/>
            <person name="Karavis M."/>
            <person name="Krepps M."/>
            <person name="McGregor P.A."/>
            <person name="Hong C."/>
            <person name="Park K.H."/>
            <person name="Akmal A."/>
            <person name="Feldman A."/>
            <person name="Lin J.S."/>
            <person name="Chang W.E."/>
            <person name="Higgs B.W."/>
            <person name="Demirev P."/>
            <person name="Lindquist J."/>
            <person name="Liem A."/>
            <person name="Fochler E."/>
            <person name="Read T.D."/>
            <person name="Tapia R."/>
            <person name="Johnson S."/>
            <person name="Bishop-Lilly K.A."/>
            <person name="Detter C."/>
            <person name="Han C."/>
            <person name="Sozhamannan S."/>
            <person name="Rosenzweig C.N."/>
            <person name="Skowronski E.W."/>
        </authorList>
    </citation>
    <scope>NUCLEOTIDE SEQUENCE [LARGE SCALE GENOMIC DNA]</scope>
    <source>
        <strain evidence="1 2">1942</strain>
    </source>
</reference>
<organism evidence="1 2">
    <name type="scientific">Bacillus atrophaeus (strain 1942)</name>
    <dbReference type="NCBI Taxonomy" id="720555"/>
    <lineage>
        <taxon>Bacteria</taxon>
        <taxon>Bacillati</taxon>
        <taxon>Bacillota</taxon>
        <taxon>Bacilli</taxon>
        <taxon>Bacillales</taxon>
        <taxon>Bacillaceae</taxon>
        <taxon>Bacillus</taxon>
    </lineage>
</organism>
<dbReference type="Gene3D" id="3.30.360.40">
    <property type="entry name" value="YwmB-like"/>
    <property type="match status" value="1"/>
</dbReference>
<proteinExistence type="predicted"/>
<name>A0ABM5M210_BACA1</name>
<keyword evidence="2" id="KW-1185">Reference proteome</keyword>
<dbReference type="SUPFAM" id="SSF143842">
    <property type="entry name" value="YwmB-like"/>
    <property type="match status" value="1"/>
</dbReference>
<dbReference type="RefSeq" id="WP_003326562.1">
    <property type="nucleotide sequence ID" value="NC_014639.1"/>
</dbReference>
<gene>
    <name evidence="1" type="ordered locus">BATR1942_16345</name>
</gene>
<dbReference type="Pfam" id="PF08680">
    <property type="entry name" value="DUF1779"/>
    <property type="match status" value="1"/>
</dbReference>
<dbReference type="EMBL" id="CP002207">
    <property type="protein sequence ID" value="ADP34188.1"/>
    <property type="molecule type" value="Genomic_DNA"/>
</dbReference>
<dbReference type="InterPro" id="IPR014794">
    <property type="entry name" value="DUF1779"/>
</dbReference>
<dbReference type="Proteomes" id="UP000006867">
    <property type="component" value="Chromosome"/>
</dbReference>
<evidence type="ECO:0008006" key="3">
    <source>
        <dbReference type="Google" id="ProtNLM"/>
    </source>
</evidence>
<accession>A0ABM5M210</accession>
<protein>
    <recommendedName>
        <fullName evidence="3">YwmB family TATA-box binding protein</fullName>
    </recommendedName>
</protein>
<sequence length="246" mass="28462">MKKKQVIHAIILSVFLSFMIAVFHSIQASELSPLAQIAEGLKRHDVSVDEWTLHAKKNMALSEKEFYKKVQHLKNQYRQYHWELAKEEQIVKAVGTYTDQKNNTTFKLQLVTTLKNFNPTSYLLYEQKSLDTPESWNDTYEQFERQALDIFQEKVFIFTCLKGHLDGKMNIVLQKNANQLVKEFKAKPVENVVEPNFVSISAYTDEWNDSIMTPEHKMNLQVALRSAGMGEKHSVTVGTPIVTTEY</sequence>
<dbReference type="InterPro" id="IPR036209">
    <property type="entry name" value="YwmB-like_sf"/>
</dbReference>
<dbReference type="Gene3D" id="3.30.2030.10">
    <property type="entry name" value="YwmB-like"/>
    <property type="match status" value="1"/>
</dbReference>